<dbReference type="AlphaFoldDB" id="G0UYQ9"/>
<dbReference type="PROSITE" id="PS00108">
    <property type="entry name" value="PROTEIN_KINASE_ST"/>
    <property type="match status" value="1"/>
</dbReference>
<dbReference type="SUPFAM" id="SSF56112">
    <property type="entry name" value="Protein kinase-like (PK-like)"/>
    <property type="match status" value="2"/>
</dbReference>
<evidence type="ECO:0000256" key="1">
    <source>
        <dbReference type="ARBA" id="ARBA00022741"/>
    </source>
</evidence>
<sequence length="798" mass="85851">MFSNFWSKYVMGGDARPSGRVPKRVDAGNLEGKTLPCSGSLCFPQERYPHRGEARGNCCECHSPLSTVSVPSATCRRHRSTYGDATVSGECQAFGDDDDGGRSLNQLKCRSYSAAGVYPAPRAEGVELGQTPGGGRTLSGVRLPERETCSETSEKIASLAHGGMQDRSVLQPVRSCGSIKDTEKERIVRSASTTRLSNMSLVYFEDHLVNDADVVGSALGKPMTPQSYSSLMFSSDFEMLSIADEGIMRRLTSGATQSLSSHQLMAVASGVATPPPARTRYSNSGPNDHEQYVQIPGHPCSEVSRLCGCANSPCRGNTENTGTAQSMNAQHCTECACGPVAAASLSTGCLLPSVGKAVKNSVQCPSSQCALHPSALTRERMVVSVPPDPKDLLTVNAGSPRVDFLQRNVINCCVAVKRPLSSGKIIINGKYVVYSDHCLGVGSYSKVFLCYCLYEKMFYAMKIYNRGKLRRKGFGVNSPVNKVRREVDIMRKLKHQNIVSLVEVIDDPSSHKMYMVIEFAERGAIMSLENNGTVVSNAYGSGLGEEGVARIIRCVVGALIYAHENRVVHRDVKTQNILVNAEGCAKLSDFGVSMVLDGSTTTAYREGTVAFLPPEMLSSFEVRIEPGHLPSHKQCTADNGEGSFQQGSQLYDGATKVPAAEESMGDTACLETTRCNASSVPEASNSVGDVLGKDSAALSSAGRENIPQVDLFKVDVFALGVTTFVLLMGRLPWRAGSSRSQIKAIYAEPDPFERELQESSGSLHEDEQRDCVLCDECSLGCEDLTGHDGCSVRIWGSS</sequence>
<dbReference type="InterPro" id="IPR000719">
    <property type="entry name" value="Prot_kinase_dom"/>
</dbReference>
<dbReference type="GO" id="GO:0004674">
    <property type="term" value="F:protein serine/threonine kinase activity"/>
    <property type="evidence" value="ECO:0007669"/>
    <property type="project" value="TreeGrafter"/>
</dbReference>
<protein>
    <recommendedName>
        <fullName evidence="4">Protein kinase domain-containing protein</fullName>
    </recommendedName>
</protein>
<gene>
    <name evidence="5" type="ORF">TCIL3000_10_13090</name>
</gene>
<dbReference type="PROSITE" id="PS50011">
    <property type="entry name" value="PROTEIN_KINASE_DOM"/>
    <property type="match status" value="1"/>
</dbReference>
<dbReference type="Gene3D" id="3.30.200.20">
    <property type="entry name" value="Phosphorylase Kinase, domain 1"/>
    <property type="match status" value="1"/>
</dbReference>
<dbReference type="Pfam" id="PF00069">
    <property type="entry name" value="Pkinase"/>
    <property type="match status" value="1"/>
</dbReference>
<dbReference type="Gene3D" id="1.10.510.10">
    <property type="entry name" value="Transferase(Phosphotransferase) domain 1"/>
    <property type="match status" value="1"/>
</dbReference>
<evidence type="ECO:0000256" key="3">
    <source>
        <dbReference type="PROSITE-ProRule" id="PRU10141"/>
    </source>
</evidence>
<evidence type="ECO:0000259" key="4">
    <source>
        <dbReference type="PROSITE" id="PS50011"/>
    </source>
</evidence>
<dbReference type="VEuPathDB" id="TriTrypDB:TcIL3000_10_13090"/>
<dbReference type="GO" id="GO:0005524">
    <property type="term" value="F:ATP binding"/>
    <property type="evidence" value="ECO:0007669"/>
    <property type="project" value="UniProtKB-UniRule"/>
</dbReference>
<reference evidence="5" key="1">
    <citation type="journal article" date="2012" name="Proc. Natl. Acad. Sci. U.S.A.">
        <title>Antigenic diversity is generated by distinct evolutionary mechanisms in African trypanosome species.</title>
        <authorList>
            <person name="Jackson A.P."/>
            <person name="Berry A."/>
            <person name="Aslett M."/>
            <person name="Allison H.C."/>
            <person name="Burton P."/>
            <person name="Vavrova-Anderson J."/>
            <person name="Brown R."/>
            <person name="Browne H."/>
            <person name="Corton N."/>
            <person name="Hauser H."/>
            <person name="Gamble J."/>
            <person name="Gilderthorp R."/>
            <person name="Marcello L."/>
            <person name="McQuillan J."/>
            <person name="Otto T.D."/>
            <person name="Quail M.A."/>
            <person name="Sanders M.J."/>
            <person name="van Tonder A."/>
            <person name="Ginger M.L."/>
            <person name="Field M.C."/>
            <person name="Barry J.D."/>
            <person name="Hertz-Fowler C."/>
            <person name="Berriman M."/>
        </authorList>
    </citation>
    <scope>NUCLEOTIDE SEQUENCE</scope>
    <source>
        <strain evidence="5">IL3000</strain>
    </source>
</reference>
<dbReference type="SMART" id="SM00220">
    <property type="entry name" value="S_TKc"/>
    <property type="match status" value="1"/>
</dbReference>
<dbReference type="InterPro" id="IPR008271">
    <property type="entry name" value="Ser/Thr_kinase_AS"/>
</dbReference>
<dbReference type="GO" id="GO:0035556">
    <property type="term" value="P:intracellular signal transduction"/>
    <property type="evidence" value="ECO:0007669"/>
    <property type="project" value="TreeGrafter"/>
</dbReference>
<dbReference type="EMBL" id="HE575323">
    <property type="protein sequence ID" value="CCC94526.1"/>
    <property type="molecule type" value="Genomic_DNA"/>
</dbReference>
<evidence type="ECO:0000313" key="5">
    <source>
        <dbReference type="EMBL" id="CCC94526.1"/>
    </source>
</evidence>
<organism evidence="5">
    <name type="scientific">Trypanosoma congolense (strain IL3000)</name>
    <dbReference type="NCBI Taxonomy" id="1068625"/>
    <lineage>
        <taxon>Eukaryota</taxon>
        <taxon>Discoba</taxon>
        <taxon>Euglenozoa</taxon>
        <taxon>Kinetoplastea</taxon>
        <taxon>Metakinetoplastina</taxon>
        <taxon>Trypanosomatida</taxon>
        <taxon>Trypanosomatidae</taxon>
        <taxon>Trypanosoma</taxon>
        <taxon>Nannomonas</taxon>
    </lineage>
</organism>
<feature type="binding site" evidence="3">
    <location>
        <position position="462"/>
    </location>
    <ligand>
        <name>ATP</name>
        <dbReference type="ChEBI" id="CHEBI:30616"/>
    </ligand>
</feature>
<dbReference type="InterPro" id="IPR011009">
    <property type="entry name" value="Kinase-like_dom_sf"/>
</dbReference>
<feature type="domain" description="Protein kinase" evidence="4">
    <location>
        <begin position="433"/>
        <end position="798"/>
    </location>
</feature>
<accession>G0UYQ9</accession>
<proteinExistence type="predicted"/>
<keyword evidence="1 3" id="KW-0547">Nucleotide-binding</keyword>
<dbReference type="PROSITE" id="PS00107">
    <property type="entry name" value="PROTEIN_KINASE_ATP"/>
    <property type="match status" value="1"/>
</dbReference>
<name>G0UYQ9_TRYCI</name>
<keyword evidence="2 3" id="KW-0067">ATP-binding</keyword>
<dbReference type="PANTHER" id="PTHR24346:SF77">
    <property type="entry name" value="SERINE THREONINE PROTEIN KINASE"/>
    <property type="match status" value="1"/>
</dbReference>
<dbReference type="InterPro" id="IPR017441">
    <property type="entry name" value="Protein_kinase_ATP_BS"/>
</dbReference>
<dbReference type="CDD" id="cd14008">
    <property type="entry name" value="STKc_LKB1_CaMKK"/>
    <property type="match status" value="1"/>
</dbReference>
<dbReference type="PANTHER" id="PTHR24346">
    <property type="entry name" value="MAP/MICROTUBULE AFFINITY-REGULATING KINASE"/>
    <property type="match status" value="1"/>
</dbReference>
<evidence type="ECO:0000256" key="2">
    <source>
        <dbReference type="ARBA" id="ARBA00022840"/>
    </source>
</evidence>
<dbReference type="GO" id="GO:0005737">
    <property type="term" value="C:cytoplasm"/>
    <property type="evidence" value="ECO:0007669"/>
    <property type="project" value="TreeGrafter"/>
</dbReference>